<dbReference type="InterPro" id="IPR023214">
    <property type="entry name" value="HAD_sf"/>
</dbReference>
<evidence type="ECO:0000313" key="2">
    <source>
        <dbReference type="Proteomes" id="UP000248795"/>
    </source>
</evidence>
<dbReference type="SFLD" id="SFLDG01129">
    <property type="entry name" value="C1.5:_HAD__Beta-PGM__Phosphata"/>
    <property type="match status" value="1"/>
</dbReference>
<reference evidence="2" key="1">
    <citation type="submission" date="2018-06" db="EMBL/GenBank/DDBJ databases">
        <title>Aestuariibacter litoralis strain KCTC 52945T.</title>
        <authorList>
            <person name="Li X."/>
            <person name="Salam N."/>
            <person name="Li J.-L."/>
            <person name="Chen Y.-M."/>
            <person name="Yang Z.-W."/>
            <person name="Zhang L.-Y."/>
            <person name="Han M.-X."/>
            <person name="Xiao M."/>
            <person name="Li W.-J."/>
        </authorList>
    </citation>
    <scope>NUCLEOTIDE SEQUENCE [LARGE SCALE GENOMIC DNA]</scope>
    <source>
        <strain evidence="2">KCTC 52945</strain>
    </source>
</reference>
<dbReference type="PANTHER" id="PTHR43611:SF3">
    <property type="entry name" value="FLAVIN MONONUCLEOTIDE HYDROLASE 1, CHLOROPLATIC"/>
    <property type="match status" value="1"/>
</dbReference>
<proteinExistence type="predicted"/>
<dbReference type="SUPFAM" id="SSF56784">
    <property type="entry name" value="HAD-like"/>
    <property type="match status" value="1"/>
</dbReference>
<dbReference type="Gene3D" id="3.40.50.1000">
    <property type="entry name" value="HAD superfamily/HAD-like"/>
    <property type="match status" value="1"/>
</dbReference>
<dbReference type="InterPro" id="IPR041492">
    <property type="entry name" value="HAD_2"/>
</dbReference>
<name>A0A2W2AJU6_9HYPH</name>
<protein>
    <submittedName>
        <fullName evidence="1">HAD family phosphatase</fullName>
    </submittedName>
</protein>
<sequence>MNVVFDIGNVLVHWEPRALYRKIFATEDEVEWFITHVCNSDWNIEQDRGRSFGEAVALLSRRFPEHAEAIAAYDLRWHETVLGPIEGTVAILAELQQRGVPLYAITNFNQDKFQETVTRFPFLSTFRDIVVSGDERLLKPDPAIYRVLLDRNGLAAPDCVFIDDSLKNVRGAEDVGMKAIHFTSPGELRRDLAALGVL</sequence>
<dbReference type="PANTHER" id="PTHR43611">
    <property type="entry name" value="ALPHA-D-GLUCOSE 1-PHOSPHATE PHOSPHATASE"/>
    <property type="match status" value="1"/>
</dbReference>
<organism evidence="1 2">
    <name type="scientific">Aestuariivirga litoralis</name>
    <dbReference type="NCBI Taxonomy" id="2650924"/>
    <lineage>
        <taxon>Bacteria</taxon>
        <taxon>Pseudomonadati</taxon>
        <taxon>Pseudomonadota</taxon>
        <taxon>Alphaproteobacteria</taxon>
        <taxon>Hyphomicrobiales</taxon>
        <taxon>Aestuariivirgaceae</taxon>
        <taxon>Aestuariivirga</taxon>
    </lineage>
</organism>
<dbReference type="PRINTS" id="PR00413">
    <property type="entry name" value="HADHALOGNASE"/>
</dbReference>
<comment type="caution">
    <text evidence="1">The sequence shown here is derived from an EMBL/GenBank/DDBJ whole genome shotgun (WGS) entry which is preliminary data.</text>
</comment>
<dbReference type="CDD" id="cd02603">
    <property type="entry name" value="HAD_sEH-N_like"/>
    <property type="match status" value="1"/>
</dbReference>
<accession>A0A2W2AJU6</accession>
<dbReference type="InterPro" id="IPR006439">
    <property type="entry name" value="HAD-SF_hydro_IA"/>
</dbReference>
<gene>
    <name evidence="1" type="ORF">DK847_17260</name>
</gene>
<dbReference type="AlphaFoldDB" id="A0A2W2AJU6"/>
<dbReference type="EMBL" id="QKVK01000009">
    <property type="protein sequence ID" value="PZF75591.1"/>
    <property type="molecule type" value="Genomic_DNA"/>
</dbReference>
<keyword evidence="2" id="KW-1185">Reference proteome</keyword>
<evidence type="ECO:0000313" key="1">
    <source>
        <dbReference type="EMBL" id="PZF75591.1"/>
    </source>
</evidence>
<dbReference type="NCBIfam" id="TIGR01509">
    <property type="entry name" value="HAD-SF-IA-v3"/>
    <property type="match status" value="1"/>
</dbReference>
<dbReference type="RefSeq" id="WP_111199785.1">
    <property type="nucleotide sequence ID" value="NZ_QKVK01000009.1"/>
</dbReference>
<dbReference type="Proteomes" id="UP000248795">
    <property type="component" value="Unassembled WGS sequence"/>
</dbReference>
<dbReference type="InterPro" id="IPR036412">
    <property type="entry name" value="HAD-like_sf"/>
</dbReference>
<dbReference type="Pfam" id="PF13419">
    <property type="entry name" value="HAD_2"/>
    <property type="match status" value="1"/>
</dbReference>
<dbReference type="SFLD" id="SFLDS00003">
    <property type="entry name" value="Haloacid_Dehalogenase"/>
    <property type="match status" value="1"/>
</dbReference>